<dbReference type="GO" id="GO:0009279">
    <property type="term" value="C:cell outer membrane"/>
    <property type="evidence" value="ECO:0007669"/>
    <property type="project" value="UniProtKB-SubCell"/>
</dbReference>
<evidence type="ECO:0000259" key="4">
    <source>
        <dbReference type="Pfam" id="PF14905"/>
    </source>
</evidence>
<dbReference type="SUPFAM" id="SSF49478">
    <property type="entry name" value="Cna protein B-type domain"/>
    <property type="match status" value="1"/>
</dbReference>
<proteinExistence type="predicted"/>
<dbReference type="InterPro" id="IPR036942">
    <property type="entry name" value="Beta-barrel_TonB_sf"/>
</dbReference>
<evidence type="ECO:0000313" key="5">
    <source>
        <dbReference type="EMBL" id="MPM15592.1"/>
    </source>
</evidence>
<dbReference type="EMBL" id="VSSQ01002468">
    <property type="protein sequence ID" value="MPM15592.1"/>
    <property type="molecule type" value="Genomic_DNA"/>
</dbReference>
<dbReference type="PANTHER" id="PTHR40980:SF4">
    <property type="entry name" value="TONB-DEPENDENT RECEPTOR-LIKE BETA-BARREL DOMAIN-CONTAINING PROTEIN"/>
    <property type="match status" value="1"/>
</dbReference>
<feature type="domain" description="Outer membrane protein beta-barrel" evidence="4">
    <location>
        <begin position="386"/>
        <end position="782"/>
    </location>
</feature>
<dbReference type="Pfam" id="PF13620">
    <property type="entry name" value="CarboxypepD_reg"/>
    <property type="match status" value="1"/>
</dbReference>
<gene>
    <name evidence="5" type="ORF">SDC9_61963</name>
</gene>
<comment type="subcellular location">
    <subcellularLocation>
        <location evidence="1">Cell outer membrane</location>
    </subcellularLocation>
</comment>
<dbReference type="PANTHER" id="PTHR40980">
    <property type="entry name" value="PLUG DOMAIN-CONTAINING PROTEIN"/>
    <property type="match status" value="1"/>
</dbReference>
<dbReference type="Pfam" id="PF14905">
    <property type="entry name" value="OMP_b-brl_3"/>
    <property type="match status" value="1"/>
</dbReference>
<organism evidence="5">
    <name type="scientific">bioreactor metagenome</name>
    <dbReference type="NCBI Taxonomy" id="1076179"/>
    <lineage>
        <taxon>unclassified sequences</taxon>
        <taxon>metagenomes</taxon>
        <taxon>ecological metagenomes</taxon>
    </lineage>
</organism>
<sequence length="808" mass="88917">MKTKALSLLFIILSMLHIDATASSKVSIRGIVIEKENGNALSYATICLADADNKTICGTTSSDDGAFVLSTDAAGNFILKVSFIGFLDTIIPITLENSITSIDVGKIPLISSQSNLTSAVVTAKVPVIEQKLDKIVMNVSESVATQGSNALEVLRKAPGVSVDPSGNILLNGNSVQVWIDGRPSNLSGEELQILLSGTDGSSIDKIEIIAHPSAKYDASGSGGIINIKTKKNFAKGLNGSLKGSYNISPNDKPLNQTNGALSLSYRNDKSNTSINYSADYKESYEKITSSTIFGENRALKGNTGSNWINSNNLIRINRDQFLDKKNIAGFVINAMKSNTKSNLGTNTWNKLYINGDLANTTTTRNDGKDSYGYINANLNYTHIIRDGDEFTINADWGNYDIDKDADQKNTSISPDGGILDRHRFRTNSEQGINIYSLRVDHQQKILGKLMGEAGFKWARSITDNNLLMENLIDGFWQKDNGQSSLFSYNEDITALYATLAGQAGTKWNFKGGLRAEHTSSKGEWISTGTSTSANYIDLFPTLFAGYNPSADLRLGLSYSTRIKRPNFRQMNPFRMYIDASSSIEGNPELTPEKTNTFSLSAGYKNHFNLALTGQFTKNVIIQSPFIDTQSGERIIKWDNFGKQSFTGASISTSEYPLSSWLTFNGNLFIAQVSNKSNEYKNESLFSNGYFNLTFMLPKDYKAELTGFYQSGIPYGKFDIDPTGQIDAGIKKNFAQNKAQISLMFYDIFKTLSTTAKYSEPDGTEYIFENKFSNQRIALSFTFRFGQGKAYRSRKVGNLEEASRVGTQN</sequence>
<dbReference type="SUPFAM" id="SSF56935">
    <property type="entry name" value="Porins"/>
    <property type="match status" value="1"/>
</dbReference>
<comment type="caution">
    <text evidence="5">The sequence shown here is derived from an EMBL/GenBank/DDBJ whole genome shotgun (WGS) entry which is preliminary data.</text>
</comment>
<evidence type="ECO:0000256" key="3">
    <source>
        <dbReference type="ARBA" id="ARBA00023237"/>
    </source>
</evidence>
<keyword evidence="3" id="KW-0998">Cell outer membrane</keyword>
<dbReference type="InterPro" id="IPR037066">
    <property type="entry name" value="Plug_dom_sf"/>
</dbReference>
<accession>A0A644XHA0</accession>
<evidence type="ECO:0000256" key="1">
    <source>
        <dbReference type="ARBA" id="ARBA00004442"/>
    </source>
</evidence>
<reference evidence="5" key="1">
    <citation type="submission" date="2019-08" db="EMBL/GenBank/DDBJ databases">
        <authorList>
            <person name="Kucharzyk K."/>
            <person name="Murdoch R.W."/>
            <person name="Higgins S."/>
            <person name="Loffler F."/>
        </authorList>
    </citation>
    <scope>NUCLEOTIDE SEQUENCE</scope>
</reference>
<name>A0A644XHA0_9ZZZZ</name>
<dbReference type="Gene3D" id="2.40.170.20">
    <property type="entry name" value="TonB-dependent receptor, beta-barrel domain"/>
    <property type="match status" value="1"/>
</dbReference>
<keyword evidence="2" id="KW-0472">Membrane</keyword>
<protein>
    <recommendedName>
        <fullName evidence="4">Outer membrane protein beta-barrel domain-containing protein</fullName>
    </recommendedName>
</protein>
<dbReference type="AlphaFoldDB" id="A0A644XHA0"/>
<dbReference type="InterPro" id="IPR041700">
    <property type="entry name" value="OMP_b-brl_3"/>
</dbReference>
<dbReference type="Gene3D" id="2.170.130.10">
    <property type="entry name" value="TonB-dependent receptor, plug domain"/>
    <property type="match status" value="1"/>
</dbReference>
<evidence type="ECO:0000256" key="2">
    <source>
        <dbReference type="ARBA" id="ARBA00023136"/>
    </source>
</evidence>